<dbReference type="EMBL" id="OX459119">
    <property type="protein sequence ID" value="CAI9095840.1"/>
    <property type="molecule type" value="Genomic_DNA"/>
</dbReference>
<name>A0AAV1CKE7_OLDCO</name>
<keyword evidence="3" id="KW-1185">Reference proteome</keyword>
<sequence>MEKYWTALFIVLKETPLEWRFYTRFGRKLAHNIKNITLDLCIYTQMGLVWLSKLVQLLSLMLIIRFLLGYQSLLKFIRWVKYTGGLHAPESESLPHPMQELSRFVMHLEGEEDVIDMMMQRNFDATGHWIRMGTKQQPKHVIRLLEKLSSSREFEGVVQFDSDLVDPLDPEKPPNCWALPVVTLTSIAVALPNIDHDLKEQLRQGVHEALIYIRFIEDNLDSKHELINVRNAAAALWTGVDIYCKWLDVDLRAFQDKSPKEIFEELAEKAKYRFKVFRENDPLHCLRENASSWPIKVLAANSMYRICQTLLVSSTGGEWESGKFVFDKLSAMIAEIIGACLTNLQYVISEQCHQSSIQEREDRTRHSILLLGETEKILEILEQQTLPSYKPEQSLHIDEWRLLSKRKDLLESSSSVTIETSFGSSSDLCLNID</sequence>
<proteinExistence type="predicted"/>
<keyword evidence="1" id="KW-1133">Transmembrane helix</keyword>
<dbReference type="Proteomes" id="UP001161247">
    <property type="component" value="Chromosome 2"/>
</dbReference>
<gene>
    <name evidence="2" type="ORF">OLC1_LOCUS6728</name>
</gene>
<evidence type="ECO:0000313" key="2">
    <source>
        <dbReference type="EMBL" id="CAI9095840.1"/>
    </source>
</evidence>
<dbReference type="PANTHER" id="PTHR35307">
    <property type="entry name" value="PROTEIN, PUTATIVE-RELATED"/>
    <property type="match status" value="1"/>
</dbReference>
<evidence type="ECO:0000256" key="1">
    <source>
        <dbReference type="SAM" id="Phobius"/>
    </source>
</evidence>
<keyword evidence="1" id="KW-0812">Transmembrane</keyword>
<organism evidence="2 3">
    <name type="scientific">Oldenlandia corymbosa var. corymbosa</name>
    <dbReference type="NCBI Taxonomy" id="529605"/>
    <lineage>
        <taxon>Eukaryota</taxon>
        <taxon>Viridiplantae</taxon>
        <taxon>Streptophyta</taxon>
        <taxon>Embryophyta</taxon>
        <taxon>Tracheophyta</taxon>
        <taxon>Spermatophyta</taxon>
        <taxon>Magnoliopsida</taxon>
        <taxon>eudicotyledons</taxon>
        <taxon>Gunneridae</taxon>
        <taxon>Pentapetalae</taxon>
        <taxon>asterids</taxon>
        <taxon>lamiids</taxon>
        <taxon>Gentianales</taxon>
        <taxon>Rubiaceae</taxon>
        <taxon>Rubioideae</taxon>
        <taxon>Spermacoceae</taxon>
        <taxon>Hedyotis-Oldenlandia complex</taxon>
        <taxon>Oldenlandia</taxon>
    </lineage>
</organism>
<evidence type="ECO:0000313" key="3">
    <source>
        <dbReference type="Proteomes" id="UP001161247"/>
    </source>
</evidence>
<dbReference type="PANTHER" id="PTHR35307:SF3">
    <property type="entry name" value="DUF4220 DOMAIN-CONTAINING PROTEIN"/>
    <property type="match status" value="1"/>
</dbReference>
<protein>
    <submittedName>
        <fullName evidence="2">OLC1v1031863C1</fullName>
    </submittedName>
</protein>
<keyword evidence="1" id="KW-0472">Membrane</keyword>
<reference evidence="2" key="1">
    <citation type="submission" date="2023-03" db="EMBL/GenBank/DDBJ databases">
        <authorList>
            <person name="Julca I."/>
        </authorList>
    </citation>
    <scope>NUCLEOTIDE SEQUENCE</scope>
</reference>
<accession>A0AAV1CKE7</accession>
<feature type="transmembrane region" description="Helical" evidence="1">
    <location>
        <begin position="48"/>
        <end position="68"/>
    </location>
</feature>
<dbReference type="AlphaFoldDB" id="A0AAV1CKE7"/>